<dbReference type="Proteomes" id="UP000008909">
    <property type="component" value="Unassembled WGS sequence"/>
</dbReference>
<evidence type="ECO:0000313" key="1">
    <source>
        <dbReference type="EMBL" id="GAA56574.1"/>
    </source>
</evidence>
<accession>G7YUE4</accession>
<sequence>MKVFLIGECLSPESIVAIRDMGLPSHQYACSPFQLKNNEQAICRISSKVFRTYMDQQHFADDVRVHGPLDRFSAFAFELFLGRPRKDVSGRVISPLNYNDVLLNGRHQLLLTRLTDCRQTTVGELHPFHPMV</sequence>
<gene>
    <name evidence="1" type="ORF">CLF_111124</name>
</gene>
<name>G7YUE4_CLOSI</name>
<dbReference type="EMBL" id="DF144297">
    <property type="protein sequence ID" value="GAA56574.1"/>
    <property type="molecule type" value="Genomic_DNA"/>
</dbReference>
<protein>
    <submittedName>
        <fullName evidence="1">Uncharacterized protein</fullName>
    </submittedName>
</protein>
<proteinExistence type="predicted"/>
<evidence type="ECO:0000313" key="2">
    <source>
        <dbReference type="Proteomes" id="UP000008909"/>
    </source>
</evidence>
<reference evidence="1" key="1">
    <citation type="journal article" date="2011" name="Genome Biol.">
        <title>The draft genome of the carcinogenic human liver fluke Clonorchis sinensis.</title>
        <authorList>
            <person name="Wang X."/>
            <person name="Chen W."/>
            <person name="Huang Y."/>
            <person name="Sun J."/>
            <person name="Men J."/>
            <person name="Liu H."/>
            <person name="Luo F."/>
            <person name="Guo L."/>
            <person name="Lv X."/>
            <person name="Deng C."/>
            <person name="Zhou C."/>
            <person name="Fan Y."/>
            <person name="Li X."/>
            <person name="Huang L."/>
            <person name="Hu Y."/>
            <person name="Liang C."/>
            <person name="Hu X."/>
            <person name="Xu J."/>
            <person name="Yu X."/>
        </authorList>
    </citation>
    <scope>NUCLEOTIDE SEQUENCE [LARGE SCALE GENOMIC DNA]</scope>
    <source>
        <strain evidence="1">Henan</strain>
    </source>
</reference>
<reference key="2">
    <citation type="submission" date="2011-10" db="EMBL/GenBank/DDBJ databases">
        <title>The genome and transcriptome sequence of Clonorchis sinensis provide insights into the carcinogenic liver fluke.</title>
        <authorList>
            <person name="Wang X."/>
            <person name="Huang Y."/>
            <person name="Chen W."/>
            <person name="Liu H."/>
            <person name="Guo L."/>
            <person name="Chen Y."/>
            <person name="Luo F."/>
            <person name="Zhou W."/>
            <person name="Sun J."/>
            <person name="Mao Q."/>
            <person name="Liang P."/>
            <person name="Zhou C."/>
            <person name="Tian Y."/>
            <person name="Men J."/>
            <person name="Lv X."/>
            <person name="Huang L."/>
            <person name="Zhou J."/>
            <person name="Hu Y."/>
            <person name="Li R."/>
            <person name="Zhang F."/>
            <person name="Lei H."/>
            <person name="Li X."/>
            <person name="Hu X."/>
            <person name="Liang C."/>
            <person name="Xu J."/>
            <person name="Wu Z."/>
            <person name="Yu X."/>
        </authorList>
    </citation>
    <scope>NUCLEOTIDE SEQUENCE</scope>
    <source>
        <strain>Henan</strain>
    </source>
</reference>
<organism evidence="1 2">
    <name type="scientific">Clonorchis sinensis</name>
    <name type="common">Chinese liver fluke</name>
    <dbReference type="NCBI Taxonomy" id="79923"/>
    <lineage>
        <taxon>Eukaryota</taxon>
        <taxon>Metazoa</taxon>
        <taxon>Spiralia</taxon>
        <taxon>Lophotrochozoa</taxon>
        <taxon>Platyhelminthes</taxon>
        <taxon>Trematoda</taxon>
        <taxon>Digenea</taxon>
        <taxon>Opisthorchiida</taxon>
        <taxon>Opisthorchiata</taxon>
        <taxon>Opisthorchiidae</taxon>
        <taxon>Clonorchis</taxon>
    </lineage>
</organism>
<keyword evidence="2" id="KW-1185">Reference proteome</keyword>
<dbReference type="AlphaFoldDB" id="G7YUE4"/>